<keyword evidence="3" id="KW-0326">Glycosidase</keyword>
<evidence type="ECO:0000256" key="1">
    <source>
        <dbReference type="ARBA" id="ARBA00009865"/>
    </source>
</evidence>
<comment type="caution">
    <text evidence="4">The sequence shown here is derived from an EMBL/GenBank/DDBJ whole genome shotgun (WGS) entry which is preliminary data.</text>
</comment>
<protein>
    <submittedName>
        <fullName evidence="4">Glycosyl hydrolases family 43</fullName>
    </submittedName>
</protein>
<evidence type="ECO:0000256" key="2">
    <source>
        <dbReference type="ARBA" id="ARBA00022801"/>
    </source>
</evidence>
<dbReference type="PANTHER" id="PTHR42812">
    <property type="entry name" value="BETA-XYLOSIDASE"/>
    <property type="match status" value="1"/>
</dbReference>
<dbReference type="InterPro" id="IPR051795">
    <property type="entry name" value="Glycosyl_Hydrlase_43"/>
</dbReference>
<dbReference type="SUPFAM" id="SSF75005">
    <property type="entry name" value="Arabinanase/levansucrase/invertase"/>
    <property type="match status" value="1"/>
</dbReference>
<dbReference type="Gene3D" id="2.60.120.560">
    <property type="entry name" value="Exo-inulinase, domain 1"/>
    <property type="match status" value="1"/>
</dbReference>
<dbReference type="Pfam" id="PF04616">
    <property type="entry name" value="Glyco_hydro_43"/>
    <property type="match status" value="1"/>
</dbReference>
<organism evidence="4 5">
    <name type="scientific">Eisenbergiella tayi</name>
    <dbReference type="NCBI Taxonomy" id="1432052"/>
    <lineage>
        <taxon>Bacteria</taxon>
        <taxon>Bacillati</taxon>
        <taxon>Bacillota</taxon>
        <taxon>Clostridia</taxon>
        <taxon>Lachnospirales</taxon>
        <taxon>Lachnospiraceae</taxon>
        <taxon>Eisenbergiella</taxon>
    </lineage>
</organism>
<dbReference type="Proteomes" id="UP000094067">
    <property type="component" value="Unassembled WGS sequence"/>
</dbReference>
<evidence type="ECO:0000313" key="5">
    <source>
        <dbReference type="Proteomes" id="UP000094067"/>
    </source>
</evidence>
<dbReference type="GO" id="GO:0005975">
    <property type="term" value="P:carbohydrate metabolic process"/>
    <property type="evidence" value="ECO:0007669"/>
    <property type="project" value="InterPro"/>
</dbReference>
<dbReference type="InterPro" id="IPR006710">
    <property type="entry name" value="Glyco_hydro_43"/>
</dbReference>
<accession>A0A1E3A7R6</accession>
<dbReference type="GO" id="GO:0004553">
    <property type="term" value="F:hydrolase activity, hydrolyzing O-glycosyl compounds"/>
    <property type="evidence" value="ECO:0007669"/>
    <property type="project" value="InterPro"/>
</dbReference>
<sequence length="740" mass="84162">MKQYQNPIRLPEPETIGKENVWAKVGDPFVYRFNGRYYLYPSAGAEGIEVWESEDLTDWQYIGIVADDPILGYAYAPEIFYFNGVFYLITSPRGEGHYIYTSCNPTGPFERLTDNFGQTIDGSIFADDDGSLYLFRAGNPAIYAHKLERDGTIHEAHELFGTSMGHWTEGPGVFKRAGRYYITMTGNHLLSRGYRIDYAISEDGPLGPWMVPRNKTILVNSDYENGSLGHSSSVIGPDLDSYWIFYHSYPVDRMEKRNGRNSRMDRMLFPGDELVVSGPSQSECPAPPHADFYGWTDNADYGDKFQYESGRILSCEALRQIGTAEVTLIPGNEGKALFGYRDEQEYVSISCVKEHFMVYVVNEDGQECLLDSKLYEGFRTDVLHSLRVEFAPEETRFFIDLMMQGKTKALDGTGRIGTQNAQCTSYVAFHGQVGQSSDRLHYNNIPGKAFALLAMPGSDGKVFRCADGQQHLMLREGEQIRLRLNVEQAGEYHIQILAQAFEDTKVECGFCTGECGMKLARMESMRRLELGRVILEAGIQECNLIIKEGEVLLHSMELFPAIEPEQGEYSGLELCHKADQIEGDICIDRVEGMQMDRKGHVLSRFGERFHADGFIEADILFYEFDSDNPSGLFLRVSEDSSYYEQVAVGHRGYFVGFDGNEMFIWRMDFGKKELWRQRCFLLPWKEYCIRVEIWGGSISVWVNGQRLVTVMENEPFPYGRAGVGSFGARTLVKRIQYELR</sequence>
<comment type="similarity">
    <text evidence="1">Belongs to the glycosyl hydrolase 43 family.</text>
</comment>
<dbReference type="EMBL" id="MCGH01000003">
    <property type="protein sequence ID" value="ODM04441.1"/>
    <property type="molecule type" value="Genomic_DNA"/>
</dbReference>
<dbReference type="RefSeq" id="WP_069154582.1">
    <property type="nucleotide sequence ID" value="NZ_MCGH01000003.1"/>
</dbReference>
<dbReference type="CDD" id="cd08991">
    <property type="entry name" value="GH43_HoAraf43-like"/>
    <property type="match status" value="1"/>
</dbReference>
<dbReference type="PATRIC" id="fig|1432052.4.peg.5835"/>
<gene>
    <name evidence="4" type="ORF">BEI61_05248</name>
</gene>
<reference evidence="4 5" key="1">
    <citation type="submission" date="2016-07" db="EMBL/GenBank/DDBJ databases">
        <title>Characterization of isolates of Eisenbergiella tayi derived from blood cultures, using whole genome sequencing.</title>
        <authorList>
            <person name="Burdz T."/>
            <person name="Wiebe D."/>
            <person name="Huynh C."/>
            <person name="Bernard K."/>
        </authorList>
    </citation>
    <scope>NUCLEOTIDE SEQUENCE [LARGE SCALE GENOMIC DNA]</scope>
    <source>
        <strain evidence="4 5">NML 110608</strain>
    </source>
</reference>
<dbReference type="PANTHER" id="PTHR42812:SF14">
    <property type="entry name" value="SECRETED PROTEIN"/>
    <property type="match status" value="1"/>
</dbReference>
<dbReference type="AlphaFoldDB" id="A0A1E3A7R6"/>
<dbReference type="InterPro" id="IPR023296">
    <property type="entry name" value="Glyco_hydro_beta-prop_sf"/>
</dbReference>
<proteinExistence type="inferred from homology"/>
<name>A0A1E3A7R6_9FIRM</name>
<dbReference type="Gene3D" id="2.115.10.20">
    <property type="entry name" value="Glycosyl hydrolase domain, family 43"/>
    <property type="match status" value="1"/>
</dbReference>
<keyword evidence="2 4" id="KW-0378">Hydrolase</keyword>
<evidence type="ECO:0000313" key="4">
    <source>
        <dbReference type="EMBL" id="ODM04441.1"/>
    </source>
</evidence>
<evidence type="ECO:0000256" key="3">
    <source>
        <dbReference type="ARBA" id="ARBA00023295"/>
    </source>
</evidence>